<dbReference type="CDD" id="cd05637">
    <property type="entry name" value="SIS_PGI_PMI_2"/>
    <property type="match status" value="1"/>
</dbReference>
<dbReference type="PROSITE" id="PS51464">
    <property type="entry name" value="SIS"/>
    <property type="match status" value="1"/>
</dbReference>
<dbReference type="NCBIfam" id="TIGR02128">
    <property type="entry name" value="G6PI_arch"/>
    <property type="match status" value="1"/>
</dbReference>
<name>A0A140LDG7_9FIRM</name>
<dbReference type="Pfam" id="PF01380">
    <property type="entry name" value="SIS"/>
    <property type="match status" value="1"/>
</dbReference>
<feature type="domain" description="SIS" evidence="3">
    <location>
        <begin position="33"/>
        <end position="174"/>
    </location>
</feature>
<dbReference type="Proteomes" id="UP000070427">
    <property type="component" value="Unassembled WGS sequence"/>
</dbReference>
<organism evidence="4 5">
    <name type="scientific">Fervidicola ferrireducens</name>
    <dbReference type="NCBI Taxonomy" id="520764"/>
    <lineage>
        <taxon>Bacteria</taxon>
        <taxon>Bacillati</taxon>
        <taxon>Bacillota</taxon>
        <taxon>Clostridia</taxon>
        <taxon>Thermosediminibacterales</taxon>
        <taxon>Thermosediminibacteraceae</taxon>
        <taxon>Fervidicola</taxon>
    </lineage>
</organism>
<dbReference type="InParanoid" id="A0A140LDG7"/>
<dbReference type="PATRIC" id="fig|520764.3.peg.371"/>
<dbReference type="GO" id="GO:0097367">
    <property type="term" value="F:carbohydrate derivative binding"/>
    <property type="evidence" value="ECO:0007669"/>
    <property type="project" value="InterPro"/>
</dbReference>
<protein>
    <recommendedName>
        <fullName evidence="3">SIS domain-containing protein</fullName>
    </recommendedName>
</protein>
<dbReference type="AlphaFoldDB" id="A0A140LDG7"/>
<dbReference type="SUPFAM" id="SSF53697">
    <property type="entry name" value="SIS domain"/>
    <property type="match status" value="1"/>
</dbReference>
<dbReference type="InterPro" id="IPR046348">
    <property type="entry name" value="SIS_dom_sf"/>
</dbReference>
<dbReference type="STRING" id="520764.AN618_03480"/>
<sequence>MLDELEKIKQLDKERMFDLIYRLPEQCEEAVKIADSAVKGLKFHNIVNVVICGMGGSAIGGDLTRMMAQDSCYLPIFVNRDYHLPSFVDERTLVIASSYSGNTEETLAAYDEAKEKKAQIVAITTGGELKNKAMADEVPVITIPAGMPPRAAIGYSFMPLLVLLEEVGIVHNCAKQISGAIGLMKKVRQDLAPEVPEGKNPAKTLARRLYGKIPVIYGSQGVTDALAVRWKGQMNENGKHPAFFNVFPELNHNEIMGFEGDPKLLEMMEIVILRSPEENERVKKRIEITSALIKEMVSGVNEVWPLGETRLERIMYHVIFGDYVSAYLAVLNEKDPTEIDFINTLKSRMKD</sequence>
<comment type="similarity">
    <text evidence="1">Belongs to the PGI/PMI family.</text>
</comment>
<accession>A0A140LDG7</accession>
<dbReference type="GO" id="GO:0004476">
    <property type="term" value="F:mannose-6-phosphate isomerase activity"/>
    <property type="evidence" value="ECO:0007669"/>
    <property type="project" value="InterPro"/>
</dbReference>
<evidence type="ECO:0000256" key="2">
    <source>
        <dbReference type="ARBA" id="ARBA00023235"/>
    </source>
</evidence>
<gene>
    <name evidence="4" type="ORF">AN618_03480</name>
</gene>
<dbReference type="Pfam" id="PF10432">
    <property type="entry name" value="bact-PGI_C"/>
    <property type="match status" value="1"/>
</dbReference>
<dbReference type="GO" id="GO:1901135">
    <property type="term" value="P:carbohydrate derivative metabolic process"/>
    <property type="evidence" value="ECO:0007669"/>
    <property type="project" value="InterPro"/>
</dbReference>
<keyword evidence="5" id="KW-1185">Reference proteome</keyword>
<dbReference type="NCBIfam" id="NF006423">
    <property type="entry name" value="PRK08674.1-2"/>
    <property type="match status" value="1"/>
</dbReference>
<dbReference type="Gene3D" id="3.40.50.10490">
    <property type="entry name" value="Glucose-6-phosphate isomerase like protein, domain 1"/>
    <property type="match status" value="2"/>
</dbReference>
<dbReference type="InterPro" id="IPR001347">
    <property type="entry name" value="SIS_dom"/>
</dbReference>
<dbReference type="NCBIfam" id="NF006426">
    <property type="entry name" value="PRK08674.1-6"/>
    <property type="match status" value="1"/>
</dbReference>
<dbReference type="GO" id="GO:0005975">
    <property type="term" value="P:carbohydrate metabolic process"/>
    <property type="evidence" value="ECO:0007669"/>
    <property type="project" value="InterPro"/>
</dbReference>
<dbReference type="InterPro" id="IPR019490">
    <property type="entry name" value="Glu6P/Mann6P_isomerase_C"/>
</dbReference>
<dbReference type="CDD" id="cd05017">
    <property type="entry name" value="SIS_PGI_PMI_1"/>
    <property type="match status" value="1"/>
</dbReference>
<evidence type="ECO:0000313" key="5">
    <source>
        <dbReference type="Proteomes" id="UP000070427"/>
    </source>
</evidence>
<evidence type="ECO:0000259" key="3">
    <source>
        <dbReference type="PROSITE" id="PS51464"/>
    </source>
</evidence>
<keyword evidence="2" id="KW-0413">Isomerase</keyword>
<comment type="caution">
    <text evidence="4">The sequence shown here is derived from an EMBL/GenBank/DDBJ whole genome shotgun (WGS) entry which is preliminary data.</text>
</comment>
<dbReference type="OrthoDB" id="9771734at2"/>
<dbReference type="InterPro" id="IPR035484">
    <property type="entry name" value="SIS_PGI/PMI_1"/>
</dbReference>
<dbReference type="GO" id="GO:0004347">
    <property type="term" value="F:glucose-6-phosphate isomerase activity"/>
    <property type="evidence" value="ECO:0007669"/>
    <property type="project" value="InterPro"/>
</dbReference>
<evidence type="ECO:0000313" key="4">
    <source>
        <dbReference type="EMBL" id="KXG78592.1"/>
    </source>
</evidence>
<dbReference type="RefSeq" id="WP_066351305.1">
    <property type="nucleotide sequence ID" value="NZ_LOED01000002.1"/>
</dbReference>
<dbReference type="EMBL" id="LOED01000002">
    <property type="protein sequence ID" value="KXG78592.1"/>
    <property type="molecule type" value="Genomic_DNA"/>
</dbReference>
<proteinExistence type="inferred from homology"/>
<reference evidence="4 5" key="1">
    <citation type="submission" date="2015-12" db="EMBL/GenBank/DDBJ databases">
        <title>Draft genome sequnece of Fervidicola ferrireducens strain Y170.</title>
        <authorList>
            <person name="Patel B.K."/>
        </authorList>
    </citation>
    <scope>NUCLEOTIDE SEQUENCE [LARGE SCALE GENOMIC DNA]</scope>
    <source>
        <strain evidence="4 5">Y170</strain>
    </source>
</reference>
<evidence type="ECO:0000256" key="1">
    <source>
        <dbReference type="ARBA" id="ARBA00010523"/>
    </source>
</evidence>